<proteinExistence type="predicted"/>
<sequence>MQQTSGFRDDLLQKRCDGFCLWVFLVYIQTAGSGLVCEG</sequence>
<name>A0A0A9BRX3_ARUDO</name>
<evidence type="ECO:0000313" key="1">
    <source>
        <dbReference type="EMBL" id="JAD62082.1"/>
    </source>
</evidence>
<organism evidence="1">
    <name type="scientific">Arundo donax</name>
    <name type="common">Giant reed</name>
    <name type="synonym">Donax arundinaceus</name>
    <dbReference type="NCBI Taxonomy" id="35708"/>
    <lineage>
        <taxon>Eukaryota</taxon>
        <taxon>Viridiplantae</taxon>
        <taxon>Streptophyta</taxon>
        <taxon>Embryophyta</taxon>
        <taxon>Tracheophyta</taxon>
        <taxon>Spermatophyta</taxon>
        <taxon>Magnoliopsida</taxon>
        <taxon>Liliopsida</taxon>
        <taxon>Poales</taxon>
        <taxon>Poaceae</taxon>
        <taxon>PACMAD clade</taxon>
        <taxon>Arundinoideae</taxon>
        <taxon>Arundineae</taxon>
        <taxon>Arundo</taxon>
    </lineage>
</organism>
<accession>A0A0A9BRX3</accession>
<reference evidence="1" key="2">
    <citation type="journal article" date="2015" name="Data Brief">
        <title>Shoot transcriptome of the giant reed, Arundo donax.</title>
        <authorList>
            <person name="Barrero R.A."/>
            <person name="Guerrero F.D."/>
            <person name="Moolhuijzen P."/>
            <person name="Goolsby J.A."/>
            <person name="Tidwell J."/>
            <person name="Bellgard S.E."/>
            <person name="Bellgard M.I."/>
        </authorList>
    </citation>
    <scope>NUCLEOTIDE SEQUENCE</scope>
    <source>
        <tissue evidence="1">Shoot tissue taken approximately 20 cm above the soil surface</tissue>
    </source>
</reference>
<reference evidence="1" key="1">
    <citation type="submission" date="2014-09" db="EMBL/GenBank/DDBJ databases">
        <authorList>
            <person name="Magalhaes I.L.F."/>
            <person name="Oliveira U."/>
            <person name="Santos F.R."/>
            <person name="Vidigal T.H.D.A."/>
            <person name="Brescovit A.D."/>
            <person name="Santos A.J."/>
        </authorList>
    </citation>
    <scope>NUCLEOTIDE SEQUENCE</scope>
    <source>
        <tissue evidence="1">Shoot tissue taken approximately 20 cm above the soil surface</tissue>
    </source>
</reference>
<dbReference type="AlphaFoldDB" id="A0A0A9BRX3"/>
<dbReference type="EMBL" id="GBRH01235813">
    <property type="protein sequence ID" value="JAD62082.1"/>
    <property type="molecule type" value="Transcribed_RNA"/>
</dbReference>
<protein>
    <submittedName>
        <fullName evidence="1">Uncharacterized protein</fullName>
    </submittedName>
</protein>